<feature type="compositionally biased region" description="Low complexity" evidence="1">
    <location>
        <begin position="31"/>
        <end position="42"/>
    </location>
</feature>
<feature type="compositionally biased region" description="Polar residues" evidence="1">
    <location>
        <begin position="15"/>
        <end position="24"/>
    </location>
</feature>
<proteinExistence type="predicted"/>
<reference evidence="2" key="1">
    <citation type="submission" date="2022-03" db="EMBL/GenBank/DDBJ databases">
        <authorList>
            <person name="Alioto T."/>
            <person name="Alioto T."/>
            <person name="Gomez Garrido J."/>
        </authorList>
    </citation>
    <scope>NUCLEOTIDE SEQUENCE</scope>
</reference>
<dbReference type="EMBL" id="OW240915">
    <property type="protein sequence ID" value="CAH2283837.1"/>
    <property type="molecule type" value="Genomic_DNA"/>
</dbReference>
<dbReference type="AlphaFoldDB" id="A0AAD1W0Q7"/>
<evidence type="ECO:0000313" key="2">
    <source>
        <dbReference type="EMBL" id="CAH2283837.1"/>
    </source>
</evidence>
<feature type="non-terminal residue" evidence="2">
    <location>
        <position position="1"/>
    </location>
</feature>
<sequence length="101" mass="10927">PMKEETIMTDFSKIPSLQDTNVRSPASVRAESTQSTGSSSSKQEGRPQRLKKLTRQFSFNHSDEDDLPPALAAVAAESAAEHRAALMQALNGHSQSSSVEK</sequence>
<keyword evidence="3" id="KW-1185">Reference proteome</keyword>
<accession>A0AAD1W0Q7</accession>
<dbReference type="Proteomes" id="UP001295444">
    <property type="component" value="Chromosome 04"/>
</dbReference>
<protein>
    <submittedName>
        <fullName evidence="2">Band 4B isoform X1</fullName>
    </submittedName>
</protein>
<name>A0AAD1W0Q7_PELCU</name>
<evidence type="ECO:0000313" key="3">
    <source>
        <dbReference type="Proteomes" id="UP001295444"/>
    </source>
</evidence>
<feature type="non-terminal residue" evidence="2">
    <location>
        <position position="101"/>
    </location>
</feature>
<evidence type="ECO:0000256" key="1">
    <source>
        <dbReference type="SAM" id="MobiDB-lite"/>
    </source>
</evidence>
<gene>
    <name evidence="2" type="ORF">PECUL_23A062642</name>
</gene>
<feature type="region of interest" description="Disordered" evidence="1">
    <location>
        <begin position="1"/>
        <end position="50"/>
    </location>
</feature>
<organism evidence="2 3">
    <name type="scientific">Pelobates cultripes</name>
    <name type="common">Western spadefoot toad</name>
    <dbReference type="NCBI Taxonomy" id="61616"/>
    <lineage>
        <taxon>Eukaryota</taxon>
        <taxon>Metazoa</taxon>
        <taxon>Chordata</taxon>
        <taxon>Craniata</taxon>
        <taxon>Vertebrata</taxon>
        <taxon>Euteleostomi</taxon>
        <taxon>Amphibia</taxon>
        <taxon>Batrachia</taxon>
        <taxon>Anura</taxon>
        <taxon>Pelobatoidea</taxon>
        <taxon>Pelobatidae</taxon>
        <taxon>Pelobates</taxon>
    </lineage>
</organism>